<keyword evidence="4" id="KW-0413">Isomerase</keyword>
<sequence>ANWIGWAQQNNIGLDFNPTYFAHPKANDGFTLAHPDKAIRDFWIEHGIVSRRISEAMGDALGGEVVNNHWIPDGAKDHPADRSTPRQRLVESLDAIFDDSLGIGPNCVDAVEGKLFGLGMEDYTVGSNDFYANYALSRGKILCLDMGHFHPTESIADKITAHLPFHKKLLIHTSRPIRWDSDHVVLFSDDVRNVFLEVARARALDKVYVALDFFDASINRVGAYVIGTRATRKAILYGLVDPTQQL</sequence>
<dbReference type="InterPro" id="IPR009308">
    <property type="entry name" value="Rhamnose_isomerase"/>
</dbReference>
<evidence type="ECO:0000256" key="5">
    <source>
        <dbReference type="ARBA" id="ARBA00023308"/>
    </source>
</evidence>
<evidence type="ECO:0000256" key="3">
    <source>
        <dbReference type="ARBA" id="ARBA00023211"/>
    </source>
</evidence>
<dbReference type="EMBL" id="UINC01200356">
    <property type="protein sequence ID" value="SVE19205.1"/>
    <property type="molecule type" value="Genomic_DNA"/>
</dbReference>
<dbReference type="PANTHER" id="PTHR30268:SF0">
    <property type="entry name" value="L-RHAMNOSE ISOMERASE"/>
    <property type="match status" value="1"/>
</dbReference>
<name>A0A383BIM8_9ZZZZ</name>
<dbReference type="GO" id="GO:0019301">
    <property type="term" value="P:rhamnose catabolic process"/>
    <property type="evidence" value="ECO:0007669"/>
    <property type="project" value="TreeGrafter"/>
</dbReference>
<evidence type="ECO:0000256" key="4">
    <source>
        <dbReference type="ARBA" id="ARBA00023235"/>
    </source>
</evidence>
<proteinExistence type="predicted"/>
<keyword evidence="2" id="KW-0479">Metal-binding</keyword>
<evidence type="ECO:0000313" key="6">
    <source>
        <dbReference type="EMBL" id="SVE19205.1"/>
    </source>
</evidence>
<evidence type="ECO:0000256" key="2">
    <source>
        <dbReference type="ARBA" id="ARBA00022723"/>
    </source>
</evidence>
<keyword evidence="3" id="KW-0464">Manganese</keyword>
<dbReference type="AlphaFoldDB" id="A0A383BIM8"/>
<dbReference type="Pfam" id="PF06134">
    <property type="entry name" value="RhaA"/>
    <property type="match status" value="1"/>
</dbReference>
<dbReference type="Gene3D" id="3.20.20.150">
    <property type="entry name" value="Divalent-metal-dependent TIM barrel enzymes"/>
    <property type="match status" value="1"/>
</dbReference>
<keyword evidence="1" id="KW-0963">Cytoplasm</keyword>
<dbReference type="PANTHER" id="PTHR30268">
    <property type="entry name" value="L-RHAMNOSE ISOMERASE"/>
    <property type="match status" value="1"/>
</dbReference>
<organism evidence="6">
    <name type="scientific">marine metagenome</name>
    <dbReference type="NCBI Taxonomy" id="408172"/>
    <lineage>
        <taxon>unclassified sequences</taxon>
        <taxon>metagenomes</taxon>
        <taxon>ecological metagenomes</taxon>
    </lineage>
</organism>
<dbReference type="GO" id="GO:0019324">
    <property type="term" value="P:L-lyxose metabolic process"/>
    <property type="evidence" value="ECO:0007669"/>
    <property type="project" value="TreeGrafter"/>
</dbReference>
<feature type="non-terminal residue" evidence="6">
    <location>
        <position position="246"/>
    </location>
</feature>
<reference evidence="6" key="1">
    <citation type="submission" date="2018-05" db="EMBL/GenBank/DDBJ databases">
        <authorList>
            <person name="Lanie J.A."/>
            <person name="Ng W.-L."/>
            <person name="Kazmierczak K.M."/>
            <person name="Andrzejewski T.M."/>
            <person name="Davidsen T.M."/>
            <person name="Wayne K.J."/>
            <person name="Tettelin H."/>
            <person name="Glass J.I."/>
            <person name="Rusch D."/>
            <person name="Podicherti R."/>
            <person name="Tsui H.-C.T."/>
            <person name="Winkler M.E."/>
        </authorList>
    </citation>
    <scope>NUCLEOTIDE SEQUENCE</scope>
</reference>
<evidence type="ECO:0000256" key="1">
    <source>
        <dbReference type="ARBA" id="ARBA00022490"/>
    </source>
</evidence>
<accession>A0A383BIM8</accession>
<dbReference type="InterPro" id="IPR036237">
    <property type="entry name" value="Xyl_isomerase-like_sf"/>
</dbReference>
<dbReference type="SUPFAM" id="SSF51658">
    <property type="entry name" value="Xylose isomerase-like"/>
    <property type="match status" value="1"/>
</dbReference>
<feature type="non-terminal residue" evidence="6">
    <location>
        <position position="1"/>
    </location>
</feature>
<evidence type="ECO:0008006" key="7">
    <source>
        <dbReference type="Google" id="ProtNLM"/>
    </source>
</evidence>
<dbReference type="GO" id="GO:0030145">
    <property type="term" value="F:manganese ion binding"/>
    <property type="evidence" value="ECO:0007669"/>
    <property type="project" value="InterPro"/>
</dbReference>
<dbReference type="GO" id="GO:0008740">
    <property type="term" value="F:L-rhamnose isomerase activity"/>
    <property type="evidence" value="ECO:0007669"/>
    <property type="project" value="InterPro"/>
</dbReference>
<dbReference type="InterPro" id="IPR050337">
    <property type="entry name" value="L-rhamnose_isomerase"/>
</dbReference>
<protein>
    <recommendedName>
        <fullName evidence="7">L-rhamnose isomerase</fullName>
    </recommendedName>
</protein>
<gene>
    <name evidence="6" type="ORF">METZ01_LOCUS472059</name>
</gene>
<keyword evidence="5" id="KW-0684">Rhamnose metabolism</keyword>